<dbReference type="AlphaFoldDB" id="A0A1Q5PUD0"/>
<sequence length="259" mass="28138">MTNVSAAGRAAEARLAPLLAEAYRVFASPTPPLPLLVCSCNVCFTPDAQAAFVRFALPEIPTGYLLAYLTSVPLEVPGDDDATRRGVVQRAHFLPRVLTGLVRGEELSHLAEVTLEKFDFACPGAYSPAQLAFLRRFATGWAADLCTHPHPSSRGYPALPVLLEMWQRAGLDVTAAVCEVWAGHAAAVPAIRNYLAVLETTNPTTPAPEPQWRFLEQWAYRPAVRAAFTAGLEAALLAGSEEEGETQQWEAWYTYLSGL</sequence>
<reference evidence="2" key="1">
    <citation type="submission" date="2016-12" db="EMBL/GenBank/DDBJ databases">
        <authorList>
            <person name="Meng X."/>
        </authorList>
    </citation>
    <scope>NUCLEOTIDE SEQUENCE [LARGE SCALE GENOMIC DNA]</scope>
    <source>
        <strain evidence="2">DSM 20732</strain>
    </source>
</reference>
<dbReference type="EMBL" id="MQVS01000010">
    <property type="protein sequence ID" value="OKL51055.1"/>
    <property type="molecule type" value="Genomic_DNA"/>
</dbReference>
<keyword evidence="2" id="KW-1185">Reference proteome</keyword>
<dbReference type="RefSeq" id="WP_073825531.1">
    <property type="nucleotide sequence ID" value="NZ_MQVS01000010.1"/>
</dbReference>
<evidence type="ECO:0000313" key="1">
    <source>
        <dbReference type="EMBL" id="OKL51055.1"/>
    </source>
</evidence>
<name>A0A1Q5PUD0_9ACTO</name>
<organism evidence="1 2">
    <name type="scientific">Buchananella hordeovulneris</name>
    <dbReference type="NCBI Taxonomy" id="52770"/>
    <lineage>
        <taxon>Bacteria</taxon>
        <taxon>Bacillati</taxon>
        <taxon>Actinomycetota</taxon>
        <taxon>Actinomycetes</taxon>
        <taxon>Actinomycetales</taxon>
        <taxon>Actinomycetaceae</taxon>
        <taxon>Buchananella</taxon>
    </lineage>
</organism>
<dbReference type="OrthoDB" id="5177941at2"/>
<protein>
    <submittedName>
        <fullName evidence="1">Uncharacterized protein</fullName>
    </submittedName>
</protein>
<comment type="caution">
    <text evidence="1">The sequence shown here is derived from an EMBL/GenBank/DDBJ whole genome shotgun (WGS) entry which is preliminary data.</text>
</comment>
<dbReference type="Proteomes" id="UP000185612">
    <property type="component" value="Unassembled WGS sequence"/>
</dbReference>
<gene>
    <name evidence="1" type="ORF">BSZ40_09110</name>
</gene>
<evidence type="ECO:0000313" key="2">
    <source>
        <dbReference type="Proteomes" id="UP000185612"/>
    </source>
</evidence>
<dbReference type="STRING" id="52770.BSZ40_09110"/>
<dbReference type="InParanoid" id="A0A1Q5PUD0"/>
<proteinExistence type="predicted"/>
<accession>A0A1Q5PUD0</accession>